<feature type="region of interest" description="Disordered" evidence="1">
    <location>
        <begin position="158"/>
        <end position="198"/>
    </location>
</feature>
<dbReference type="Proteomes" id="UP000095038">
    <property type="component" value="Unassembled WGS sequence"/>
</dbReference>
<keyword evidence="3" id="KW-1185">Reference proteome</keyword>
<feature type="compositionally biased region" description="Polar residues" evidence="1">
    <location>
        <begin position="189"/>
        <end position="198"/>
    </location>
</feature>
<feature type="region of interest" description="Disordered" evidence="1">
    <location>
        <begin position="519"/>
        <end position="544"/>
    </location>
</feature>
<dbReference type="EMBL" id="KV454477">
    <property type="protein sequence ID" value="ODV62627.1"/>
    <property type="molecule type" value="Genomic_DNA"/>
</dbReference>
<gene>
    <name evidence="2" type="ORF">ASCRUDRAFT_74969</name>
</gene>
<reference evidence="3" key="1">
    <citation type="submission" date="2016-05" db="EMBL/GenBank/DDBJ databases">
        <title>Comparative genomics of biotechnologically important yeasts.</title>
        <authorList>
            <consortium name="DOE Joint Genome Institute"/>
            <person name="Riley R."/>
            <person name="Haridas S."/>
            <person name="Wolfe K.H."/>
            <person name="Lopes M.R."/>
            <person name="Hittinger C.T."/>
            <person name="Goker M."/>
            <person name="Salamov A."/>
            <person name="Wisecaver J."/>
            <person name="Long T.M."/>
            <person name="Aerts A.L."/>
            <person name="Barry K."/>
            <person name="Choi C."/>
            <person name="Clum A."/>
            <person name="Coughlan A.Y."/>
            <person name="Deshpande S."/>
            <person name="Douglass A.P."/>
            <person name="Hanson S.J."/>
            <person name="Klenk H.-P."/>
            <person name="Labutti K."/>
            <person name="Lapidus A."/>
            <person name="Lindquist E."/>
            <person name="Lipzen A."/>
            <person name="Meier-Kolthoff J.P."/>
            <person name="Ohm R.A."/>
            <person name="Otillar R.P."/>
            <person name="Pangilinan J."/>
            <person name="Peng Y."/>
            <person name="Rokas A."/>
            <person name="Rosa C.A."/>
            <person name="Scheuner C."/>
            <person name="Sibirny A.A."/>
            <person name="Slot J.C."/>
            <person name="Stielow J.B."/>
            <person name="Sun H."/>
            <person name="Kurtzman C.P."/>
            <person name="Blackwell M."/>
            <person name="Grigoriev I.V."/>
            <person name="Jeffries T.W."/>
        </authorList>
    </citation>
    <scope>NUCLEOTIDE SEQUENCE [LARGE SCALE GENOMIC DNA]</scope>
    <source>
        <strain evidence="3">DSM 1968</strain>
    </source>
</reference>
<protein>
    <submittedName>
        <fullName evidence="2">Uncharacterized protein</fullName>
    </submittedName>
</protein>
<sequence>MAKQIVPYFYKITEIPKGFGEVLYACPQHSTNTCKVFNIPLIDLLFHFSINRCSAAAVHYHCPLDQSCNRPLHYPPPDCIRFACLFCKHLTPTKGNLRTHWLKCQRKNQSLVAELFSKKNINDRSDRCMGVKVACHNRGRNGKYIDIIDLSFWSPKNKDSEIRDSQRQHFQENQNQNQNQNQNFNSVNPYQPHQTNNSLFTYNYNQHNQYYSQLPSHPPVDHVHQYHQPLYINPIYGWNIHHHPQNDQQQQQQPNNIQDIITTAQQLSHSSNTFTPNYQHFISVQEINLPDQQSAVGPQFSNEYRIYQQPVINTNIQQSIPSHYPESQQPTTNVQLIDQQPVIQQPVIQQPNARQPVSDYQPTLDHQLIPLPHPAIHHYSPNSQQSTNAQVFNVLSMVQHSATTYYPLNKPQVVSHPSDQKLIDQQPATNDASTSHHLSINYIINHPTGNLTDHQIQIPLAPPVPHNISREPILSSNIPTDNIAITLPTTTDLHPDPQPNSQISLSQTTATLIETSTDQINRTTQRRRESSSQPDYRFKRTHDV</sequence>
<evidence type="ECO:0000313" key="2">
    <source>
        <dbReference type="EMBL" id="ODV62627.1"/>
    </source>
</evidence>
<feature type="compositionally biased region" description="Basic and acidic residues" evidence="1">
    <location>
        <begin position="526"/>
        <end position="544"/>
    </location>
</feature>
<feature type="compositionally biased region" description="Basic and acidic residues" evidence="1">
    <location>
        <begin position="158"/>
        <end position="170"/>
    </location>
</feature>
<dbReference type="RefSeq" id="XP_020048934.1">
    <property type="nucleotide sequence ID" value="XM_020192887.1"/>
</dbReference>
<accession>A0A1D2VM41</accession>
<evidence type="ECO:0000256" key="1">
    <source>
        <dbReference type="SAM" id="MobiDB-lite"/>
    </source>
</evidence>
<organism evidence="2 3">
    <name type="scientific">Ascoidea rubescens DSM 1968</name>
    <dbReference type="NCBI Taxonomy" id="1344418"/>
    <lineage>
        <taxon>Eukaryota</taxon>
        <taxon>Fungi</taxon>
        <taxon>Dikarya</taxon>
        <taxon>Ascomycota</taxon>
        <taxon>Saccharomycotina</taxon>
        <taxon>Saccharomycetes</taxon>
        <taxon>Ascoideaceae</taxon>
        <taxon>Ascoidea</taxon>
    </lineage>
</organism>
<feature type="compositionally biased region" description="Low complexity" evidence="1">
    <location>
        <begin position="171"/>
        <end position="188"/>
    </location>
</feature>
<dbReference type="InParanoid" id="A0A1D2VM41"/>
<evidence type="ECO:0000313" key="3">
    <source>
        <dbReference type="Proteomes" id="UP000095038"/>
    </source>
</evidence>
<name>A0A1D2VM41_9ASCO</name>
<proteinExistence type="predicted"/>
<dbReference type="GeneID" id="30966523"/>
<dbReference type="AlphaFoldDB" id="A0A1D2VM41"/>